<feature type="binding site" evidence="10">
    <location>
        <position position="257"/>
    </location>
    <ligand>
        <name>a divalent metal cation</name>
        <dbReference type="ChEBI" id="CHEBI:60240"/>
        <label>1</label>
    </ligand>
</feature>
<dbReference type="InterPro" id="IPR036005">
    <property type="entry name" value="Creatinase/aminopeptidase-like"/>
</dbReference>
<comment type="caution">
    <text evidence="10">Lacks conserved residue(s) required for the propagation of feature annotation.</text>
</comment>
<dbReference type="PANTHER" id="PTHR43330:SF7">
    <property type="entry name" value="METHIONINE AMINOPEPTIDASE 1"/>
    <property type="match status" value="1"/>
</dbReference>
<evidence type="ECO:0000256" key="4">
    <source>
        <dbReference type="ARBA" id="ARBA00022490"/>
    </source>
</evidence>
<dbReference type="Gene3D" id="3.90.230.10">
    <property type="entry name" value="Creatinase/methionine aminopeptidase superfamily"/>
    <property type="match status" value="1"/>
</dbReference>
<evidence type="ECO:0000256" key="9">
    <source>
        <dbReference type="ARBA" id="ARBA00022833"/>
    </source>
</evidence>
<keyword evidence="3 10" id="KW-0031">Aminopeptidase</keyword>
<keyword evidence="6 10" id="KW-0479">Metal-binding</keyword>
<dbReference type="PROSITE" id="PS00680">
    <property type="entry name" value="MAP_1"/>
    <property type="match status" value="1"/>
</dbReference>
<keyword evidence="14" id="KW-1185">Reference proteome</keyword>
<dbReference type="OMA" id="INQGTHQ"/>
<feature type="binding site" evidence="10">
    <location>
        <position position="268"/>
    </location>
    <ligand>
        <name>a divalent metal cation</name>
        <dbReference type="ChEBI" id="CHEBI:60240"/>
        <label>1</label>
    </ligand>
</feature>
<comment type="cofactor">
    <cofactor evidence="1">
        <name>Zn(2+)</name>
        <dbReference type="ChEBI" id="CHEBI:29105"/>
    </cofactor>
</comment>
<dbReference type="GO" id="GO:0006508">
    <property type="term" value="P:proteolysis"/>
    <property type="evidence" value="ECO:0007669"/>
    <property type="project" value="UniProtKB-KW"/>
</dbReference>
<dbReference type="GO" id="GO:0008270">
    <property type="term" value="F:zinc ion binding"/>
    <property type="evidence" value="ECO:0007669"/>
    <property type="project" value="UniProtKB-KW"/>
</dbReference>
<feature type="binding site" evidence="10">
    <location>
        <position position="268"/>
    </location>
    <ligand>
        <name>a divalent metal cation</name>
        <dbReference type="ChEBI" id="CHEBI:60240"/>
        <label>2</label>
        <note>catalytic</note>
    </ligand>
</feature>
<dbReference type="FunFam" id="3.90.230.10:FF:000010">
    <property type="entry name" value="Methionine aminopeptidase"/>
    <property type="match status" value="1"/>
</dbReference>
<dbReference type="InterPro" id="IPR002467">
    <property type="entry name" value="Pept_M24A_MAP1"/>
</dbReference>
<keyword evidence="5 10" id="KW-0645">Protease</keyword>
<keyword evidence="7" id="KW-0863">Zinc-finger</keyword>
<keyword evidence="4" id="KW-0963">Cytoplasm</keyword>
<reference evidence="13" key="2">
    <citation type="submission" date="2025-08" db="UniProtKB">
        <authorList>
            <consortium name="Ensembl"/>
        </authorList>
    </citation>
    <scope>IDENTIFICATION</scope>
</reference>
<evidence type="ECO:0000313" key="13">
    <source>
        <dbReference type="Ensembl" id="ENSTRUP00000058794.1"/>
    </source>
</evidence>
<dbReference type="Proteomes" id="UP000005226">
    <property type="component" value="Chromosome 2"/>
</dbReference>
<reference evidence="13 14" key="1">
    <citation type="journal article" date="2011" name="Genome Biol. Evol.">
        <title>Integration of the genetic map and genome assembly of fugu facilitates insights into distinct features of genome evolution in teleosts and mammals.</title>
        <authorList>
            <person name="Kai W."/>
            <person name="Kikuchi K."/>
            <person name="Tohari S."/>
            <person name="Chew A.K."/>
            <person name="Tay A."/>
            <person name="Fujiwara A."/>
            <person name="Hosoya S."/>
            <person name="Suetake H."/>
            <person name="Naruse K."/>
            <person name="Brenner S."/>
            <person name="Suzuki Y."/>
            <person name="Venkatesh B."/>
        </authorList>
    </citation>
    <scope>NUCLEOTIDE SEQUENCE [LARGE SCALE GENOMIC DNA]</scope>
</reference>
<dbReference type="PRINTS" id="PR00599">
    <property type="entry name" value="MAPEPTIDASE"/>
</dbReference>
<dbReference type="NCBIfam" id="TIGR00500">
    <property type="entry name" value="met_pdase_I"/>
    <property type="match status" value="1"/>
</dbReference>
<dbReference type="GO" id="GO:0005829">
    <property type="term" value="C:cytosol"/>
    <property type="evidence" value="ECO:0007669"/>
    <property type="project" value="TreeGrafter"/>
</dbReference>
<evidence type="ECO:0000313" key="14">
    <source>
        <dbReference type="Proteomes" id="UP000005226"/>
    </source>
</evidence>
<comment type="catalytic activity">
    <reaction evidence="10 11">
        <text>Release of N-terminal amino acids, preferentially methionine, from peptides and arylamides.</text>
        <dbReference type="EC" id="3.4.11.18"/>
    </reaction>
</comment>
<organism evidence="13 14">
    <name type="scientific">Takifugu rubripes</name>
    <name type="common">Japanese pufferfish</name>
    <name type="synonym">Fugu rubripes</name>
    <dbReference type="NCBI Taxonomy" id="31033"/>
    <lineage>
        <taxon>Eukaryota</taxon>
        <taxon>Metazoa</taxon>
        <taxon>Chordata</taxon>
        <taxon>Craniata</taxon>
        <taxon>Vertebrata</taxon>
        <taxon>Euteleostomi</taxon>
        <taxon>Actinopterygii</taxon>
        <taxon>Neopterygii</taxon>
        <taxon>Teleostei</taxon>
        <taxon>Neoteleostei</taxon>
        <taxon>Acanthomorphata</taxon>
        <taxon>Eupercaria</taxon>
        <taxon>Tetraodontiformes</taxon>
        <taxon>Tetradontoidea</taxon>
        <taxon>Tetraodontidae</taxon>
        <taxon>Takifugu</taxon>
    </lineage>
</organism>
<dbReference type="PANTHER" id="PTHR43330">
    <property type="entry name" value="METHIONINE AMINOPEPTIDASE"/>
    <property type="match status" value="1"/>
</dbReference>
<dbReference type="CDD" id="cd01086">
    <property type="entry name" value="MetAP1"/>
    <property type="match status" value="1"/>
</dbReference>
<evidence type="ECO:0000256" key="7">
    <source>
        <dbReference type="ARBA" id="ARBA00022771"/>
    </source>
</evidence>
<reference evidence="13" key="3">
    <citation type="submission" date="2025-09" db="UniProtKB">
        <authorList>
            <consortium name="Ensembl"/>
        </authorList>
    </citation>
    <scope>IDENTIFICATION</scope>
</reference>
<feature type="binding site" evidence="10">
    <location>
        <position position="364"/>
    </location>
    <ligand>
        <name>a divalent metal cation</name>
        <dbReference type="ChEBI" id="CHEBI:60240"/>
        <label>2</label>
        <note>catalytic</note>
    </ligand>
</feature>
<feature type="binding site" evidence="10">
    <location>
        <position position="240"/>
    </location>
    <ligand>
        <name>substrate</name>
    </ligand>
</feature>
<evidence type="ECO:0000256" key="1">
    <source>
        <dbReference type="ARBA" id="ARBA00001947"/>
    </source>
</evidence>
<feature type="binding site" evidence="10">
    <location>
        <position position="338"/>
    </location>
    <ligand>
        <name>substrate</name>
    </ligand>
</feature>
<comment type="cofactor">
    <cofactor evidence="10">
        <name>Co(2+)</name>
        <dbReference type="ChEBI" id="CHEBI:48828"/>
    </cofactor>
    <cofactor evidence="10">
        <name>Zn(2+)</name>
        <dbReference type="ChEBI" id="CHEBI:29105"/>
    </cofactor>
    <cofactor evidence="10">
        <name>Mn(2+)</name>
        <dbReference type="ChEBI" id="CHEBI:29035"/>
    </cofactor>
    <cofactor evidence="10">
        <name>Fe(2+)</name>
        <dbReference type="ChEBI" id="CHEBI:29033"/>
    </cofactor>
    <text evidence="10">Binds 2 divalent metal cations per subunit. Has a high-affinity and a low affinity metal-binding site. The true nature of the physiological cofactor is under debate. The enzyme is active with cobalt, zinc, manganese or divalent iron ions. Most likely, methionine aminopeptidases function as mononuclear Fe(2+)-metalloproteases under physiological conditions, and the catalytically relevant metal-binding site has been assigned to the histidine-containing high-affinity site.</text>
</comment>
<evidence type="ECO:0000256" key="6">
    <source>
        <dbReference type="ARBA" id="ARBA00022723"/>
    </source>
</evidence>
<proteinExistence type="inferred from homology"/>
<keyword evidence="9" id="KW-0862">Zinc</keyword>
<evidence type="ECO:0000256" key="2">
    <source>
        <dbReference type="ARBA" id="ARBA00004496"/>
    </source>
</evidence>
<comment type="subcellular location">
    <subcellularLocation>
        <location evidence="2">Cytoplasm</location>
    </subcellularLocation>
</comment>
<protein>
    <recommendedName>
        <fullName evidence="11">Methionine aminopeptidase</fullName>
        <ecNumber evidence="11">3.4.11.18</ecNumber>
    </recommendedName>
</protein>
<name>A0A674MCQ6_TAKRU</name>
<evidence type="ECO:0000256" key="11">
    <source>
        <dbReference type="RuleBase" id="RU003653"/>
    </source>
</evidence>
<feature type="domain" description="Peptidase M24" evidence="12">
    <location>
        <begin position="174"/>
        <end position="372"/>
    </location>
</feature>
<dbReference type="Ensembl" id="ENSTRUT00000076996.1">
    <property type="protein sequence ID" value="ENSTRUP00000058794.1"/>
    <property type="gene ID" value="ENSTRUG00000032185.1"/>
</dbReference>
<gene>
    <name evidence="13" type="primary">LOC115247909</name>
</gene>
<dbReference type="GO" id="GO:0004239">
    <property type="term" value="F:initiator methionyl aminopeptidase activity"/>
    <property type="evidence" value="ECO:0007669"/>
    <property type="project" value="UniProtKB-UniRule"/>
</dbReference>
<comment type="similarity">
    <text evidence="10">Belongs to the peptidase M24A family. Methionine aminopeptidase type 1 subfamily.</text>
</comment>
<evidence type="ECO:0000256" key="3">
    <source>
        <dbReference type="ARBA" id="ARBA00022438"/>
    </source>
</evidence>
<evidence type="ECO:0000256" key="5">
    <source>
        <dbReference type="ARBA" id="ARBA00022670"/>
    </source>
</evidence>
<comment type="function">
    <text evidence="11">Cotranslationally removes the N-terminal methionine from nascent proteins. The N-terminal methionine is often cleaved when the second residue in the primary sequence is small and uncharged (Met-Ala-, Cys, Gly, Pro, Ser, Thr, or Val).</text>
</comment>
<dbReference type="GO" id="GO:0070006">
    <property type="term" value="F:metalloaminopeptidase activity"/>
    <property type="evidence" value="ECO:0007669"/>
    <property type="project" value="UniProtKB-UniRule"/>
</dbReference>
<dbReference type="AlphaFoldDB" id="A0A674MCQ6"/>
<dbReference type="GeneTree" id="ENSGT00940000158205"/>
<keyword evidence="8 10" id="KW-0378">Hydrolase</keyword>
<dbReference type="SUPFAM" id="SSF55920">
    <property type="entry name" value="Creatinase/aminopeptidase"/>
    <property type="match status" value="1"/>
</dbReference>
<dbReference type="HAMAP" id="MF_01974">
    <property type="entry name" value="MetAP_1"/>
    <property type="match status" value="1"/>
</dbReference>
<dbReference type="InterPro" id="IPR000994">
    <property type="entry name" value="Pept_M24"/>
</dbReference>
<evidence type="ECO:0000256" key="8">
    <source>
        <dbReference type="ARBA" id="ARBA00022801"/>
    </source>
</evidence>
<dbReference type="InParanoid" id="A0A674MCQ6"/>
<sequence length="399" mass="45264">MCLFKTDFQLIRRCSAPTLADSRRLSPTVSSFVHFLVGCICATLIQSLSFVKSLFFCILSSQIRARMFEHLCFHFQECFKGSWASHKLLHKKAKEEKNQNESKNCLERDMTTDPWPGYRYTGRLRPHYPLTPMRPVPSDIQRPDYADHPRGISESEQFLKGTSQIKTLSADDIEGMRVVCKLAREVLDIAAMMVKPGTTTEEIDHAVHLACTARNCYPSPLNYYNFPKSCCTSVNEVICHGIPDRRLLQEGDILNVDITVYHNGFHGDLNETFFVGDVDEEAKKLVQTTYECLMQAIDSVKPGVRYRELGNIIQKHAQASSFSVVRSYCGHGIHRLFHTAPNVPHYAKNKAVGVMKPGHVFTIEPMICEGGWLLVTETGCEILTRRLEDNGRAHFLSQM</sequence>
<evidence type="ECO:0000259" key="12">
    <source>
        <dbReference type="Pfam" id="PF00557"/>
    </source>
</evidence>
<feature type="binding site" evidence="10">
    <location>
        <position position="331"/>
    </location>
    <ligand>
        <name>a divalent metal cation</name>
        <dbReference type="ChEBI" id="CHEBI:60240"/>
        <label>2</label>
        <note>catalytic</note>
    </ligand>
</feature>
<dbReference type="Pfam" id="PF00557">
    <property type="entry name" value="Peptidase_M24"/>
    <property type="match status" value="1"/>
</dbReference>
<dbReference type="EC" id="3.4.11.18" evidence="11"/>
<evidence type="ECO:0000256" key="10">
    <source>
        <dbReference type="HAMAP-Rule" id="MF_03174"/>
    </source>
</evidence>
<dbReference type="InterPro" id="IPR001714">
    <property type="entry name" value="Pept_M24_MAP"/>
</dbReference>
<accession>A0A674MCQ6</accession>